<dbReference type="EMBL" id="QOVW01000060">
    <property type="protein sequence ID" value="RDB36468.1"/>
    <property type="molecule type" value="Genomic_DNA"/>
</dbReference>
<dbReference type="GO" id="GO:0020037">
    <property type="term" value="F:heme binding"/>
    <property type="evidence" value="ECO:0007669"/>
    <property type="project" value="InterPro"/>
</dbReference>
<feature type="domain" description="Cytochrome c assembly protein" evidence="2">
    <location>
        <begin position="78"/>
        <end position="304"/>
    </location>
</feature>
<feature type="transmembrane region" description="Helical" evidence="1">
    <location>
        <begin position="133"/>
        <end position="154"/>
    </location>
</feature>
<dbReference type="InterPro" id="IPR002541">
    <property type="entry name" value="Cyt_c_assembly"/>
</dbReference>
<name>A0A369KRU9_9BACT</name>
<dbReference type="Proteomes" id="UP000253934">
    <property type="component" value="Unassembled WGS sequence"/>
</dbReference>
<feature type="transmembrane region" description="Helical" evidence="1">
    <location>
        <begin position="76"/>
        <end position="95"/>
    </location>
</feature>
<comment type="caution">
    <text evidence="3">The sequence shown here is derived from an EMBL/GenBank/DDBJ whole genome shotgun (WGS) entry which is preliminary data.</text>
</comment>
<feature type="transmembrane region" description="Helical" evidence="1">
    <location>
        <begin position="226"/>
        <end position="245"/>
    </location>
</feature>
<keyword evidence="4" id="KW-1185">Reference proteome</keyword>
<evidence type="ECO:0000256" key="1">
    <source>
        <dbReference type="SAM" id="Phobius"/>
    </source>
</evidence>
<feature type="transmembrane region" description="Helical" evidence="1">
    <location>
        <begin position="107"/>
        <end position="126"/>
    </location>
</feature>
<organism evidence="3 4">
    <name type="scientific">Spirobacillus cienkowskii</name>
    <dbReference type="NCBI Taxonomy" id="495820"/>
    <lineage>
        <taxon>Bacteria</taxon>
        <taxon>Pseudomonadati</taxon>
        <taxon>Bdellovibrionota</taxon>
        <taxon>Oligoflexia</taxon>
        <taxon>Silvanigrellales</taxon>
        <taxon>Spirobacillus</taxon>
    </lineage>
</organism>
<feature type="transmembrane region" description="Helical" evidence="1">
    <location>
        <begin position="43"/>
        <end position="64"/>
    </location>
</feature>
<accession>A0A369KRU9</accession>
<protein>
    <recommendedName>
        <fullName evidence="2">Cytochrome c assembly protein domain-containing protein</fullName>
    </recommendedName>
</protein>
<gene>
    <name evidence="3" type="ORF">DCC88_04885</name>
</gene>
<dbReference type="GO" id="GO:0017004">
    <property type="term" value="P:cytochrome complex assembly"/>
    <property type="evidence" value="ECO:0007669"/>
    <property type="project" value="InterPro"/>
</dbReference>
<evidence type="ECO:0000313" key="4">
    <source>
        <dbReference type="Proteomes" id="UP000253934"/>
    </source>
</evidence>
<reference evidence="3" key="1">
    <citation type="submission" date="2018-04" db="EMBL/GenBank/DDBJ databases">
        <title>Draft genome sequence of the Candidatus Spirobacillus cienkowskii, a pathogen of freshwater Daphnia species, reconstructed from hemolymph metagenomic reads.</title>
        <authorList>
            <person name="Bresciani L."/>
            <person name="Lemos L.N."/>
            <person name="Wale N."/>
            <person name="Lin J.Y."/>
            <person name="Fernandes G.R."/>
            <person name="Duffy M.A."/>
            <person name="Rodrigues J.M."/>
        </authorList>
    </citation>
    <scope>NUCLEOTIDE SEQUENCE [LARGE SCALE GENOMIC DNA]</scope>
    <source>
        <strain evidence="3">Binning01</strain>
    </source>
</reference>
<dbReference type="Pfam" id="PF01578">
    <property type="entry name" value="Cytochrom_C_asm"/>
    <property type="match status" value="1"/>
</dbReference>
<keyword evidence="1" id="KW-1133">Transmembrane helix</keyword>
<keyword evidence="1" id="KW-0472">Membrane</keyword>
<sequence length="307" mass="34570">MCVYPFKAESLSFLSTLEKDHKTDMPNLSTHENMIHNIFVLELISRIAMSTLFGFAVLCFGYTLTPNIQKKQRTEFIHIFARILFMLGSAFTIVYGTLEFILPLNSIATQVHTVICLVLAATVLFIDPNKEGAPAFSFLSGALIFLLVTLTPFLDPKPLYRAHSVDWLVYFHIGTGALGEAIFAVVFCTSLLYLWNYHKLKQRKLASSGSLTSLSSIEKLVEKSSLFGLTFITLSLLSGIALIFIGKFTTQVGFIKILWAFLVWGWYVMTIFGRSLWGWRGKKGAKLAIFGMILLMLGLFGTIWHYF</sequence>
<feature type="transmembrane region" description="Helical" evidence="1">
    <location>
        <begin position="287"/>
        <end position="306"/>
    </location>
</feature>
<evidence type="ECO:0000259" key="2">
    <source>
        <dbReference type="Pfam" id="PF01578"/>
    </source>
</evidence>
<dbReference type="AlphaFoldDB" id="A0A369KRU9"/>
<evidence type="ECO:0000313" key="3">
    <source>
        <dbReference type="EMBL" id="RDB36468.1"/>
    </source>
</evidence>
<proteinExistence type="predicted"/>
<feature type="transmembrane region" description="Helical" evidence="1">
    <location>
        <begin position="257"/>
        <end position="275"/>
    </location>
</feature>
<keyword evidence="1" id="KW-0812">Transmembrane</keyword>
<feature type="transmembrane region" description="Helical" evidence="1">
    <location>
        <begin position="169"/>
        <end position="195"/>
    </location>
</feature>